<evidence type="ECO:0000313" key="2">
    <source>
        <dbReference type="EMBL" id="KAJ5184642.1"/>
    </source>
</evidence>
<accession>A0A9W9M1Z6</accession>
<comment type="caution">
    <text evidence="2">The sequence shown here is derived from an EMBL/GenBank/DDBJ whole genome shotgun (WGS) entry which is preliminary data.</text>
</comment>
<feature type="region of interest" description="Disordered" evidence="1">
    <location>
        <begin position="37"/>
        <end position="61"/>
    </location>
</feature>
<organism evidence="2 3">
    <name type="scientific">Penicillium cf. griseofulvum</name>
    <dbReference type="NCBI Taxonomy" id="2972120"/>
    <lineage>
        <taxon>Eukaryota</taxon>
        <taxon>Fungi</taxon>
        <taxon>Dikarya</taxon>
        <taxon>Ascomycota</taxon>
        <taxon>Pezizomycotina</taxon>
        <taxon>Eurotiomycetes</taxon>
        <taxon>Eurotiomycetidae</taxon>
        <taxon>Eurotiales</taxon>
        <taxon>Aspergillaceae</taxon>
        <taxon>Penicillium</taxon>
    </lineage>
</organism>
<gene>
    <name evidence="2" type="ORF">N7472_009482</name>
</gene>
<evidence type="ECO:0000313" key="3">
    <source>
        <dbReference type="Proteomes" id="UP001150879"/>
    </source>
</evidence>
<name>A0A9W9M1Z6_9EURO</name>
<proteinExistence type="predicted"/>
<dbReference type="AlphaFoldDB" id="A0A9W9M1Z6"/>
<dbReference type="Proteomes" id="UP001150879">
    <property type="component" value="Unassembled WGS sequence"/>
</dbReference>
<reference evidence="2" key="1">
    <citation type="submission" date="2022-11" db="EMBL/GenBank/DDBJ databases">
        <authorList>
            <person name="Petersen C."/>
        </authorList>
    </citation>
    <scope>NUCLEOTIDE SEQUENCE</scope>
    <source>
        <strain evidence="2">IBT 16849</strain>
    </source>
</reference>
<protein>
    <submittedName>
        <fullName evidence="2">Uncharacterized protein</fullName>
    </submittedName>
</protein>
<dbReference type="EMBL" id="JAPQKP010000006">
    <property type="protein sequence ID" value="KAJ5184642.1"/>
    <property type="molecule type" value="Genomic_DNA"/>
</dbReference>
<feature type="region of interest" description="Disordered" evidence="1">
    <location>
        <begin position="1"/>
        <end position="25"/>
    </location>
</feature>
<sequence>MGRYKKNTFPSSTKDTEPTPPGINIPQMIRRYQKLDNNFTGNSKAPTIPNPLSPILEADTT</sequence>
<keyword evidence="3" id="KW-1185">Reference proteome</keyword>
<reference evidence="2" key="2">
    <citation type="journal article" date="2023" name="IMA Fungus">
        <title>Comparative genomic study of the Penicillium genus elucidates a diverse pangenome and 15 lateral gene transfer events.</title>
        <authorList>
            <person name="Petersen C."/>
            <person name="Sorensen T."/>
            <person name="Nielsen M.R."/>
            <person name="Sondergaard T.E."/>
            <person name="Sorensen J.L."/>
            <person name="Fitzpatrick D.A."/>
            <person name="Frisvad J.C."/>
            <person name="Nielsen K.L."/>
        </authorList>
    </citation>
    <scope>NUCLEOTIDE SEQUENCE</scope>
    <source>
        <strain evidence="2">IBT 16849</strain>
    </source>
</reference>
<evidence type="ECO:0000256" key="1">
    <source>
        <dbReference type="SAM" id="MobiDB-lite"/>
    </source>
</evidence>